<organism evidence="1 2">
    <name type="scientific">Apostasia shenzhenica</name>
    <dbReference type="NCBI Taxonomy" id="1088818"/>
    <lineage>
        <taxon>Eukaryota</taxon>
        <taxon>Viridiplantae</taxon>
        <taxon>Streptophyta</taxon>
        <taxon>Embryophyta</taxon>
        <taxon>Tracheophyta</taxon>
        <taxon>Spermatophyta</taxon>
        <taxon>Magnoliopsida</taxon>
        <taxon>Liliopsida</taxon>
        <taxon>Asparagales</taxon>
        <taxon>Orchidaceae</taxon>
        <taxon>Apostasioideae</taxon>
        <taxon>Apostasia</taxon>
    </lineage>
</organism>
<dbReference type="GO" id="GO:0005634">
    <property type="term" value="C:nucleus"/>
    <property type="evidence" value="ECO:0007669"/>
    <property type="project" value="TreeGrafter"/>
</dbReference>
<dbReference type="GO" id="GO:0006511">
    <property type="term" value="P:ubiquitin-dependent protein catabolic process"/>
    <property type="evidence" value="ECO:0007669"/>
    <property type="project" value="TreeGrafter"/>
</dbReference>
<dbReference type="InterPro" id="IPR026750">
    <property type="entry name" value="NTAN1"/>
</dbReference>
<dbReference type="Proteomes" id="UP000236161">
    <property type="component" value="Unassembled WGS sequence"/>
</dbReference>
<dbReference type="EMBL" id="KZ452001">
    <property type="protein sequence ID" value="PKA52831.1"/>
    <property type="molecule type" value="Genomic_DNA"/>
</dbReference>
<evidence type="ECO:0000313" key="2">
    <source>
        <dbReference type="Proteomes" id="UP000236161"/>
    </source>
</evidence>
<keyword evidence="2" id="KW-1185">Reference proteome</keyword>
<dbReference type="PANTHER" id="PTHR12498:SF0">
    <property type="entry name" value="PROTEIN N-TERMINAL ASPARAGINE AMIDOHYDROLASE"/>
    <property type="match status" value="1"/>
</dbReference>
<dbReference type="EC" id="3.5.1.-" evidence="1"/>
<gene>
    <name evidence="1" type="ORF">AXF42_Ash001812</name>
</gene>
<dbReference type="OrthoDB" id="539995at2759"/>
<accession>A0A2I0ABA4</accession>
<evidence type="ECO:0000313" key="1">
    <source>
        <dbReference type="EMBL" id="PKA52831.1"/>
    </source>
</evidence>
<dbReference type="PANTHER" id="PTHR12498">
    <property type="entry name" value="N-TERMINAL ASPARAGINE AMIDOHYDROLASE"/>
    <property type="match status" value="1"/>
</dbReference>
<dbReference type="AlphaFoldDB" id="A0A2I0ABA4"/>
<reference evidence="1 2" key="1">
    <citation type="journal article" date="2017" name="Nature">
        <title>The Apostasia genome and the evolution of orchids.</title>
        <authorList>
            <person name="Zhang G.Q."/>
            <person name="Liu K.W."/>
            <person name="Li Z."/>
            <person name="Lohaus R."/>
            <person name="Hsiao Y.Y."/>
            <person name="Niu S.C."/>
            <person name="Wang J.Y."/>
            <person name="Lin Y.C."/>
            <person name="Xu Q."/>
            <person name="Chen L.J."/>
            <person name="Yoshida K."/>
            <person name="Fujiwara S."/>
            <person name="Wang Z.W."/>
            <person name="Zhang Y.Q."/>
            <person name="Mitsuda N."/>
            <person name="Wang M."/>
            <person name="Liu G.H."/>
            <person name="Pecoraro L."/>
            <person name="Huang H.X."/>
            <person name="Xiao X.J."/>
            <person name="Lin M."/>
            <person name="Wu X.Y."/>
            <person name="Wu W.L."/>
            <person name="Chen Y.Y."/>
            <person name="Chang S.B."/>
            <person name="Sakamoto S."/>
            <person name="Ohme-Takagi M."/>
            <person name="Yagi M."/>
            <person name="Zeng S.J."/>
            <person name="Shen C.Y."/>
            <person name="Yeh C.M."/>
            <person name="Luo Y.B."/>
            <person name="Tsai W.C."/>
            <person name="Van de Peer Y."/>
            <person name="Liu Z.J."/>
        </authorList>
    </citation>
    <scope>NUCLEOTIDE SEQUENCE [LARGE SCALE GENOMIC DNA]</scope>
    <source>
        <strain evidence="2">cv. Shenzhen</strain>
        <tissue evidence="1">Stem</tissue>
    </source>
</reference>
<protein>
    <submittedName>
        <fullName evidence="1">Protein N-terminal asparagine amidohydrolase</fullName>
        <ecNumber evidence="1">3.5.1.-</ecNumber>
    </submittedName>
</protein>
<dbReference type="GO" id="GO:0008418">
    <property type="term" value="F:protein-N-terminal asparagine amidohydrolase activity"/>
    <property type="evidence" value="ECO:0007669"/>
    <property type="project" value="InterPro"/>
</dbReference>
<sequence length="292" mass="32543">MDQGIDILASLLEHPKMIAASDRLKATPENHVSFAEGSPPVKLVYVFQKEYATVDSARVEVVGTDEATTCVGLVIRNPKTKMTSVGHMDFINVVDMGVSQMLSLVVDDDLDTTLDVHLIGSFLDVPCESANNSNQSRTDVILRGYSFPLCSKIVEALHKRLERFQVQTFCVLSHNTTSDFHGNAVPIVSGFLVDTSCGSIVPARFNKTSRCPDEIVRRIRVTVSSEDPYWKGKLLETYDTIHDRFVIGHCSWMPDWEEIAYSLQQLSDSEILIRCSTSPAAEAPDFVENERR</sequence>
<proteinExistence type="predicted"/>
<name>A0A2I0ABA4_9ASPA</name>
<dbReference type="STRING" id="1088818.A0A2I0ABA4"/>
<dbReference type="Pfam" id="PF14736">
    <property type="entry name" value="N_Asn_amidohyd"/>
    <property type="match status" value="1"/>
</dbReference>
<keyword evidence="1" id="KW-0378">Hydrolase</keyword>